<feature type="transmembrane region" description="Helical" evidence="1">
    <location>
        <begin position="64"/>
        <end position="83"/>
    </location>
</feature>
<keyword evidence="3" id="KW-1185">Reference proteome</keyword>
<feature type="transmembrane region" description="Helical" evidence="1">
    <location>
        <begin position="135"/>
        <end position="156"/>
    </location>
</feature>
<organism evidence="2 3">
    <name type="scientific">Virgisporangium ochraceum</name>
    <dbReference type="NCBI Taxonomy" id="65505"/>
    <lineage>
        <taxon>Bacteria</taxon>
        <taxon>Bacillati</taxon>
        <taxon>Actinomycetota</taxon>
        <taxon>Actinomycetes</taxon>
        <taxon>Micromonosporales</taxon>
        <taxon>Micromonosporaceae</taxon>
        <taxon>Virgisporangium</taxon>
    </lineage>
</organism>
<dbReference type="AlphaFoldDB" id="A0A8J3ZVW0"/>
<dbReference type="RefSeq" id="WP_203931210.1">
    <property type="nucleotide sequence ID" value="NZ_BOPH01000088.1"/>
</dbReference>
<protein>
    <submittedName>
        <fullName evidence="2">Uncharacterized protein</fullName>
    </submittedName>
</protein>
<feature type="transmembrane region" description="Helical" evidence="1">
    <location>
        <begin position="36"/>
        <end position="57"/>
    </location>
</feature>
<reference evidence="2" key="1">
    <citation type="submission" date="2021-01" db="EMBL/GenBank/DDBJ databases">
        <title>Whole genome shotgun sequence of Virgisporangium ochraceum NBRC 16418.</title>
        <authorList>
            <person name="Komaki H."/>
            <person name="Tamura T."/>
        </authorList>
    </citation>
    <scope>NUCLEOTIDE SEQUENCE</scope>
    <source>
        <strain evidence="2">NBRC 16418</strain>
    </source>
</reference>
<evidence type="ECO:0000313" key="2">
    <source>
        <dbReference type="EMBL" id="GIJ71329.1"/>
    </source>
</evidence>
<gene>
    <name evidence="2" type="ORF">Voc01_062460</name>
</gene>
<proteinExistence type="predicted"/>
<dbReference type="EMBL" id="BOPH01000088">
    <property type="protein sequence ID" value="GIJ71329.1"/>
    <property type="molecule type" value="Genomic_DNA"/>
</dbReference>
<dbReference type="Proteomes" id="UP000635606">
    <property type="component" value="Unassembled WGS sequence"/>
</dbReference>
<keyword evidence="1" id="KW-0812">Transmembrane</keyword>
<sequence>MTAEESSSTPTPRAAPSDDVAMYAAVAARRQQWDNMLWQVPTLSLTAQAFLFTIALGHESSRTARVIACILSIVMTVLSMHLMSRHRQAEHTDAHWLEEYEKSKFGRSWHGRTWADVRNREPGSGYLTRFKGFEVWMSGLAVFGIAAFVVFVLTIAQTDVLQ</sequence>
<evidence type="ECO:0000256" key="1">
    <source>
        <dbReference type="SAM" id="Phobius"/>
    </source>
</evidence>
<comment type="caution">
    <text evidence="2">The sequence shown here is derived from an EMBL/GenBank/DDBJ whole genome shotgun (WGS) entry which is preliminary data.</text>
</comment>
<name>A0A8J3ZVW0_9ACTN</name>
<accession>A0A8J3ZVW0</accession>
<keyword evidence="1" id="KW-1133">Transmembrane helix</keyword>
<evidence type="ECO:0000313" key="3">
    <source>
        <dbReference type="Proteomes" id="UP000635606"/>
    </source>
</evidence>
<keyword evidence="1" id="KW-0472">Membrane</keyword>